<evidence type="ECO:0000256" key="2">
    <source>
        <dbReference type="ARBA" id="ARBA00022737"/>
    </source>
</evidence>
<dbReference type="InterPro" id="IPR039857">
    <property type="entry name" value="Ift122/121"/>
</dbReference>
<dbReference type="InterPro" id="IPR056158">
    <property type="entry name" value="Beta-prop_IFT121_2nd"/>
</dbReference>
<accession>A0ABR1EHJ1</accession>
<keyword evidence="7" id="KW-1185">Reference proteome</keyword>
<evidence type="ECO:0008006" key="8">
    <source>
        <dbReference type="Google" id="ProtNLM"/>
    </source>
</evidence>
<evidence type="ECO:0000313" key="6">
    <source>
        <dbReference type="EMBL" id="KAK6762085.1"/>
    </source>
</evidence>
<dbReference type="EMBL" id="JAVFWL010000006">
    <property type="protein sequence ID" value="KAK6762085.1"/>
    <property type="molecule type" value="Genomic_DNA"/>
</dbReference>
<gene>
    <name evidence="6" type="primary">Necator_chrX.g23143</name>
    <name evidence="6" type="ORF">RB195_022980</name>
</gene>
<dbReference type="Proteomes" id="UP001303046">
    <property type="component" value="Unassembled WGS sequence"/>
</dbReference>
<evidence type="ECO:0000259" key="4">
    <source>
        <dbReference type="Pfam" id="PF23390"/>
    </source>
</evidence>
<dbReference type="Pfam" id="PF25170">
    <property type="entry name" value="TPR_WDR35"/>
    <property type="match status" value="1"/>
</dbReference>
<sequence>MTNLDEILAYKNLHTALSTIHPVKICLLQLCNNIGTCIDFKYLDIEPSCISLNNWAAVVAGGESYFIWHFFVPHKSACTRSDKSIVENRIHKLTEETVVKEEGRRKFCPDQITHSCMGNNFCILYCDSGVVYKVSLHDGSVENRYVFIPNIVKMELNSMCTRLATVDTTNLLQFFEIGENFVKKIHGLEVKEVADFQWDEDQEDSIAYLTKQKLTVLRGNEAEEGISCDGYICSFRGLVVRTVLLDNFLLYNASADKRFIVDSEIKSLRDAKHLLECLKIEEAVDFVRRNPHPRLWKLIAEVALSKVDVLIAEYAYAKMHDYSGLRFCKRVLDIQDPELKKAEIFVHLGKMTNAERVYLDQDRRDLAISVHKKTDEWLHVLRLMSSVPNSTSDKGRMEALVNVANYHRDRQRWKSAADHYELARTLENLMVCYIHLDDFSSLELLTKQLPNGHPILSAIAEFFASAGLCEQAVQSFLRNEQVTNALHVCVQLNNWDKAVSLSRTHNLQDVNGLMGKCVGEMNESSERTLVAVQLYRRAGRFIDGARIVYRMAEEERKKTARCLRLKKLYVLAALLIEDHYRQFNVEIAEKSAADLKTTTALEKLLEEDGNLSREDARMIPRVWKAAQAYHFFMLAQRQLFQGDYFAAMTTSFSLVELETYIDPIEIYTLIDSGPAKHDIPTFILLNWKIFVNVVADDCVDFRNESFLTLPGETAAQNWTVMHSTQTEAGQEVQAKMVRPLLTPACSSAHLSVIIN</sequence>
<keyword evidence="2" id="KW-0677">Repeat</keyword>
<evidence type="ECO:0000256" key="1">
    <source>
        <dbReference type="ARBA" id="ARBA00022574"/>
    </source>
</evidence>
<dbReference type="Pfam" id="PF23390">
    <property type="entry name" value="Beta-prop_WDR35_2nd"/>
    <property type="match status" value="1"/>
</dbReference>
<evidence type="ECO:0000259" key="5">
    <source>
        <dbReference type="Pfam" id="PF25768"/>
    </source>
</evidence>
<dbReference type="InterPro" id="IPR056157">
    <property type="entry name" value="TPR_IFT80_172_dom"/>
</dbReference>
<comment type="caution">
    <text evidence="6">The sequence shown here is derived from an EMBL/GenBank/DDBJ whole genome shotgun (WGS) entry which is preliminary data.</text>
</comment>
<evidence type="ECO:0000259" key="3">
    <source>
        <dbReference type="Pfam" id="PF23387"/>
    </source>
</evidence>
<dbReference type="Pfam" id="PF23387">
    <property type="entry name" value="TPR_IFT80_172"/>
    <property type="match status" value="1"/>
</dbReference>
<dbReference type="Pfam" id="PF25768">
    <property type="entry name" value="TPR_IFT121"/>
    <property type="match status" value="1"/>
</dbReference>
<reference evidence="6 7" key="1">
    <citation type="submission" date="2023-08" db="EMBL/GenBank/DDBJ databases">
        <title>A Necator americanus chromosomal reference genome.</title>
        <authorList>
            <person name="Ilik V."/>
            <person name="Petrzelkova K.J."/>
            <person name="Pardy F."/>
            <person name="Fuh T."/>
            <person name="Niatou-Singa F.S."/>
            <person name="Gouil Q."/>
            <person name="Baker L."/>
            <person name="Ritchie M.E."/>
            <person name="Jex A.R."/>
            <person name="Gazzola D."/>
            <person name="Li H."/>
            <person name="Toshio Fujiwara R."/>
            <person name="Zhan B."/>
            <person name="Aroian R.V."/>
            <person name="Pafco B."/>
            <person name="Schwarz E.M."/>
        </authorList>
    </citation>
    <scope>NUCLEOTIDE SEQUENCE [LARGE SCALE GENOMIC DNA]</scope>
    <source>
        <strain evidence="6 7">Aroian</strain>
        <tissue evidence="6">Whole animal</tissue>
    </source>
</reference>
<dbReference type="InterPro" id="IPR057979">
    <property type="entry name" value="TPR_IFT121"/>
</dbReference>
<evidence type="ECO:0000313" key="7">
    <source>
        <dbReference type="Proteomes" id="UP001303046"/>
    </source>
</evidence>
<dbReference type="PANTHER" id="PTHR12764">
    <property type="entry name" value="WD REPEAT DOMAIN-RELATED"/>
    <property type="match status" value="1"/>
</dbReference>
<dbReference type="PANTHER" id="PTHR12764:SF5">
    <property type="entry name" value="LD29485P"/>
    <property type="match status" value="1"/>
</dbReference>
<dbReference type="InterPro" id="IPR057361">
    <property type="entry name" value="TPR_WDR35"/>
</dbReference>
<keyword evidence="1" id="KW-0853">WD repeat</keyword>
<dbReference type="Gene3D" id="1.25.40.470">
    <property type="match status" value="2"/>
</dbReference>
<feature type="domain" description="IFT121-like TPR repeats" evidence="5">
    <location>
        <begin position="621"/>
        <end position="670"/>
    </location>
</feature>
<proteinExistence type="predicted"/>
<feature type="domain" description="IFT121 second beta-propeller" evidence="4">
    <location>
        <begin position="23"/>
        <end position="264"/>
    </location>
</feature>
<name>A0ABR1EHJ1_NECAM</name>
<feature type="domain" description="IFT80/172/WDR35 TPR" evidence="3">
    <location>
        <begin position="295"/>
        <end position="383"/>
    </location>
</feature>
<organism evidence="6 7">
    <name type="scientific">Necator americanus</name>
    <name type="common">Human hookworm</name>
    <dbReference type="NCBI Taxonomy" id="51031"/>
    <lineage>
        <taxon>Eukaryota</taxon>
        <taxon>Metazoa</taxon>
        <taxon>Ecdysozoa</taxon>
        <taxon>Nematoda</taxon>
        <taxon>Chromadorea</taxon>
        <taxon>Rhabditida</taxon>
        <taxon>Rhabditina</taxon>
        <taxon>Rhabditomorpha</taxon>
        <taxon>Strongyloidea</taxon>
        <taxon>Ancylostomatidae</taxon>
        <taxon>Bunostominae</taxon>
        <taxon>Necator</taxon>
    </lineage>
</organism>
<protein>
    <recommendedName>
        <fullName evidence="8">Tetratricopeptide repeat protein</fullName>
    </recommendedName>
</protein>